<accession>A0A1B6CCJ2</accession>
<evidence type="ECO:0000256" key="1">
    <source>
        <dbReference type="SAM" id="Phobius"/>
    </source>
</evidence>
<keyword evidence="1" id="KW-0812">Transmembrane</keyword>
<dbReference type="AlphaFoldDB" id="A0A1B6CCJ2"/>
<keyword evidence="1" id="KW-1133">Transmembrane helix</keyword>
<organism evidence="3">
    <name type="scientific">Clastoptera arizonana</name>
    <name type="common">Arizona spittle bug</name>
    <dbReference type="NCBI Taxonomy" id="38151"/>
    <lineage>
        <taxon>Eukaryota</taxon>
        <taxon>Metazoa</taxon>
        <taxon>Ecdysozoa</taxon>
        <taxon>Arthropoda</taxon>
        <taxon>Hexapoda</taxon>
        <taxon>Insecta</taxon>
        <taxon>Pterygota</taxon>
        <taxon>Neoptera</taxon>
        <taxon>Paraneoptera</taxon>
        <taxon>Hemiptera</taxon>
        <taxon>Auchenorrhyncha</taxon>
        <taxon>Cercopoidea</taxon>
        <taxon>Clastopteridae</taxon>
        <taxon>Clastoptera</taxon>
    </lineage>
</organism>
<keyword evidence="1" id="KW-0472">Membrane</keyword>
<dbReference type="EMBL" id="GEDC01026278">
    <property type="protein sequence ID" value="JAS11020.1"/>
    <property type="molecule type" value="Transcribed_RNA"/>
</dbReference>
<name>A0A1B6CCJ2_9HEMI</name>
<feature type="signal peptide" evidence="2">
    <location>
        <begin position="1"/>
        <end position="21"/>
    </location>
</feature>
<evidence type="ECO:0000313" key="3">
    <source>
        <dbReference type="EMBL" id="JAS11020.1"/>
    </source>
</evidence>
<feature type="chain" id="PRO_5008580299" evidence="2">
    <location>
        <begin position="22"/>
        <end position="150"/>
    </location>
</feature>
<protein>
    <submittedName>
        <fullName evidence="3">Uncharacterized protein</fullName>
    </submittedName>
</protein>
<proteinExistence type="predicted"/>
<gene>
    <name evidence="3" type="ORF">g.10470</name>
</gene>
<sequence length="150" mass="16767">MIRPRLCLFLMCISLVFVARAAHCSNENGTLSITCPGTNDPSDYSKCCWNETSVHCCPHHISLSDDTERTVMIIGLAVIGSCIVIAVIIVICCFWSRCLLFNMCRVNYTYGDIVAYTKEEEALNSLPYEGGEKCRTYTPSQIKIKPVQDI</sequence>
<keyword evidence="2" id="KW-0732">Signal</keyword>
<reference evidence="3" key="1">
    <citation type="submission" date="2015-12" db="EMBL/GenBank/DDBJ databases">
        <title>De novo transcriptome assembly of four potential Pierce s Disease insect vectors from Arizona vineyards.</title>
        <authorList>
            <person name="Tassone E.E."/>
        </authorList>
    </citation>
    <scope>NUCLEOTIDE SEQUENCE</scope>
</reference>
<feature type="transmembrane region" description="Helical" evidence="1">
    <location>
        <begin position="71"/>
        <end position="95"/>
    </location>
</feature>
<evidence type="ECO:0000256" key="2">
    <source>
        <dbReference type="SAM" id="SignalP"/>
    </source>
</evidence>